<evidence type="ECO:0000256" key="10">
    <source>
        <dbReference type="RuleBase" id="RU000304"/>
    </source>
</evidence>
<keyword evidence="3" id="KW-0808">Transferase</keyword>
<dbReference type="GO" id="GO:0004674">
    <property type="term" value="F:protein serine/threonine kinase activity"/>
    <property type="evidence" value="ECO:0007669"/>
    <property type="project" value="UniProtKB-KW"/>
</dbReference>
<reference evidence="13" key="1">
    <citation type="submission" date="2020-07" db="EMBL/GenBank/DDBJ databases">
        <title>Genome sequence and genetic diversity analysis of an under-domesticated orphan crop, white fonio (Digitaria exilis).</title>
        <authorList>
            <person name="Bennetzen J.L."/>
            <person name="Chen S."/>
            <person name="Ma X."/>
            <person name="Wang X."/>
            <person name="Yssel A.E.J."/>
            <person name="Chaluvadi S.R."/>
            <person name="Johnson M."/>
            <person name="Gangashetty P."/>
            <person name="Hamidou F."/>
            <person name="Sanogo M.D."/>
            <person name="Zwaenepoel A."/>
            <person name="Wallace J."/>
            <person name="Van De Peer Y."/>
            <person name="Van Deynze A."/>
        </authorList>
    </citation>
    <scope>NUCLEOTIDE SEQUENCE</scope>
    <source>
        <tissue evidence="13">Leaves</tissue>
    </source>
</reference>
<proteinExistence type="inferred from homology"/>
<dbReference type="InterPro" id="IPR017441">
    <property type="entry name" value="Protein_kinase_ATP_BS"/>
</dbReference>
<protein>
    <recommendedName>
        <fullName evidence="1">non-specific serine/threonine protein kinase</fullName>
        <ecNumber evidence="1">2.7.11.1</ecNumber>
    </recommendedName>
</protein>
<dbReference type="PANTHER" id="PTHR45707:SF76">
    <property type="entry name" value="PROTEIN KINASE DOMAIN-CONTAINING PROTEIN"/>
    <property type="match status" value="1"/>
</dbReference>
<evidence type="ECO:0000313" key="13">
    <source>
        <dbReference type="EMBL" id="KAF8711147.1"/>
    </source>
</evidence>
<dbReference type="SUPFAM" id="SSF56112">
    <property type="entry name" value="Protein kinase-like (PK-like)"/>
    <property type="match status" value="2"/>
</dbReference>
<keyword evidence="14" id="KW-1185">Reference proteome</keyword>
<comment type="catalytic activity">
    <reaction evidence="7">
        <text>L-threonyl-[protein] + ATP = O-phospho-L-threonyl-[protein] + ADP + H(+)</text>
        <dbReference type="Rhea" id="RHEA:46608"/>
        <dbReference type="Rhea" id="RHEA-COMP:11060"/>
        <dbReference type="Rhea" id="RHEA-COMP:11605"/>
        <dbReference type="ChEBI" id="CHEBI:15378"/>
        <dbReference type="ChEBI" id="CHEBI:30013"/>
        <dbReference type="ChEBI" id="CHEBI:30616"/>
        <dbReference type="ChEBI" id="CHEBI:61977"/>
        <dbReference type="ChEBI" id="CHEBI:456216"/>
        <dbReference type="EC" id="2.7.11.1"/>
    </reaction>
</comment>
<evidence type="ECO:0000256" key="7">
    <source>
        <dbReference type="ARBA" id="ARBA00047899"/>
    </source>
</evidence>
<comment type="catalytic activity">
    <reaction evidence="8">
        <text>L-seryl-[protein] + ATP = O-phospho-L-seryl-[protein] + ADP + H(+)</text>
        <dbReference type="Rhea" id="RHEA:17989"/>
        <dbReference type="Rhea" id="RHEA-COMP:9863"/>
        <dbReference type="Rhea" id="RHEA-COMP:11604"/>
        <dbReference type="ChEBI" id="CHEBI:15378"/>
        <dbReference type="ChEBI" id="CHEBI:29999"/>
        <dbReference type="ChEBI" id="CHEBI:30616"/>
        <dbReference type="ChEBI" id="CHEBI:83421"/>
        <dbReference type="ChEBI" id="CHEBI:456216"/>
        <dbReference type="EC" id="2.7.11.1"/>
    </reaction>
</comment>
<feature type="region of interest" description="Disordered" evidence="11">
    <location>
        <begin position="167"/>
        <end position="186"/>
    </location>
</feature>
<evidence type="ECO:0000256" key="3">
    <source>
        <dbReference type="ARBA" id="ARBA00022679"/>
    </source>
</evidence>
<dbReference type="PROSITE" id="PS00107">
    <property type="entry name" value="PROTEIN_KINASE_ATP"/>
    <property type="match status" value="1"/>
</dbReference>
<dbReference type="Proteomes" id="UP000636709">
    <property type="component" value="Unassembled WGS sequence"/>
</dbReference>
<evidence type="ECO:0000256" key="1">
    <source>
        <dbReference type="ARBA" id="ARBA00012513"/>
    </source>
</evidence>
<keyword evidence="4 9" id="KW-0547">Nucleotide-binding</keyword>
<dbReference type="PANTHER" id="PTHR45707">
    <property type="entry name" value="C2 CALCIUM/LIPID-BINDING PLANT PHOSPHORIBOSYLTRANSFERASE FAMILY PROTEIN"/>
    <property type="match status" value="1"/>
</dbReference>
<evidence type="ECO:0000256" key="6">
    <source>
        <dbReference type="ARBA" id="ARBA00022840"/>
    </source>
</evidence>
<evidence type="ECO:0000313" key="14">
    <source>
        <dbReference type="Proteomes" id="UP000636709"/>
    </source>
</evidence>
<name>A0A835ERR7_9POAL</name>
<dbReference type="EC" id="2.7.11.1" evidence="1"/>
<dbReference type="SMART" id="SM00220">
    <property type="entry name" value="S_TKc"/>
    <property type="match status" value="1"/>
</dbReference>
<accession>A0A835ERR7</accession>
<evidence type="ECO:0000256" key="2">
    <source>
        <dbReference type="ARBA" id="ARBA00022527"/>
    </source>
</evidence>
<feature type="domain" description="Protein kinase" evidence="12">
    <location>
        <begin position="283"/>
        <end position="462"/>
    </location>
</feature>
<keyword evidence="2 10" id="KW-0723">Serine/threonine-protein kinase</keyword>
<dbReference type="PROSITE" id="PS50011">
    <property type="entry name" value="PROTEIN_KINASE_DOM"/>
    <property type="match status" value="2"/>
</dbReference>
<dbReference type="PROSITE" id="PS00108">
    <property type="entry name" value="PROTEIN_KINASE_ST"/>
    <property type="match status" value="1"/>
</dbReference>
<dbReference type="Pfam" id="PF07714">
    <property type="entry name" value="PK_Tyr_Ser-Thr"/>
    <property type="match status" value="1"/>
</dbReference>
<gene>
    <name evidence="13" type="ORF">HU200_029155</name>
</gene>
<dbReference type="InterPro" id="IPR008271">
    <property type="entry name" value="Ser/Thr_kinase_AS"/>
</dbReference>
<dbReference type="GO" id="GO:0005524">
    <property type="term" value="F:ATP binding"/>
    <property type="evidence" value="ECO:0007669"/>
    <property type="project" value="UniProtKB-UniRule"/>
</dbReference>
<evidence type="ECO:0000256" key="5">
    <source>
        <dbReference type="ARBA" id="ARBA00022777"/>
    </source>
</evidence>
<dbReference type="Gene3D" id="1.10.510.10">
    <property type="entry name" value="Transferase(Phosphotransferase) domain 1"/>
    <property type="match status" value="2"/>
</dbReference>
<evidence type="ECO:0000256" key="8">
    <source>
        <dbReference type="ARBA" id="ARBA00048679"/>
    </source>
</evidence>
<evidence type="ECO:0000256" key="11">
    <source>
        <dbReference type="SAM" id="MobiDB-lite"/>
    </source>
</evidence>
<dbReference type="FunFam" id="1.10.510.10:FF:001023">
    <property type="entry name" value="Os07g0541700 protein"/>
    <property type="match status" value="1"/>
</dbReference>
<keyword evidence="5" id="KW-0418">Kinase</keyword>
<comment type="similarity">
    <text evidence="10">Belongs to the protein kinase superfamily.</text>
</comment>
<sequence length="462" mass="51668">MEIAKGIARGLTCLHDDIRIIHGNLTASNVLLDERCHPKVVDFGLFLLLTPIALVCDANLPATAPEMSRPMYANTKTDVYGLGVILLELLTGMLPSSMDLPEWVARKEWSSDIFDQQLIQGEDAGLLGDQLEETLILALKCVDPSPSARPLARVVLWKLGQISSGWKNATRPSQVRPPPQPEVKAWDNLENVRPGPKDGAGTGPSMDDLSLLARINVEGVPEAEQEVLDNVHLSGHVEQSSSEWRKQQPANLFQASLRMDHHSGGGLPKNIPFHLLEEITNGFPDERKLGSGGFGEVYMGVHKDGEKIAVKMLHNKPGLDEEQFLNEFNSLSRLQHPNIVRLVGYCHEIQKTCVKYNGRFIFAERIRLALCIEYMPSGSLDKYLSDEYDGLHWNVRYTLIKGICKGLKYLHEELRPPIYHLDLKPANILLDENMLPKIADFGLSRFFADERTQITKSYIGTL</sequence>
<comment type="caution">
    <text evidence="13">The sequence shown here is derived from an EMBL/GenBank/DDBJ whole genome shotgun (WGS) entry which is preliminary data.</text>
</comment>
<feature type="domain" description="Protein kinase" evidence="12">
    <location>
        <begin position="1"/>
        <end position="162"/>
    </location>
</feature>
<evidence type="ECO:0000256" key="4">
    <source>
        <dbReference type="ARBA" id="ARBA00022741"/>
    </source>
</evidence>
<organism evidence="13 14">
    <name type="scientific">Digitaria exilis</name>
    <dbReference type="NCBI Taxonomy" id="1010633"/>
    <lineage>
        <taxon>Eukaryota</taxon>
        <taxon>Viridiplantae</taxon>
        <taxon>Streptophyta</taxon>
        <taxon>Embryophyta</taxon>
        <taxon>Tracheophyta</taxon>
        <taxon>Spermatophyta</taxon>
        <taxon>Magnoliopsida</taxon>
        <taxon>Liliopsida</taxon>
        <taxon>Poales</taxon>
        <taxon>Poaceae</taxon>
        <taxon>PACMAD clade</taxon>
        <taxon>Panicoideae</taxon>
        <taxon>Panicodae</taxon>
        <taxon>Paniceae</taxon>
        <taxon>Anthephorinae</taxon>
        <taxon>Digitaria</taxon>
    </lineage>
</organism>
<dbReference type="InterPro" id="IPR011009">
    <property type="entry name" value="Kinase-like_dom_sf"/>
</dbReference>
<dbReference type="FunFam" id="3.30.200.20:FF:000465">
    <property type="entry name" value="Cysteine-rich receptor-like protein kinase 6"/>
    <property type="match status" value="1"/>
</dbReference>
<dbReference type="InterPro" id="IPR000719">
    <property type="entry name" value="Prot_kinase_dom"/>
</dbReference>
<dbReference type="EMBL" id="JACEFO010001753">
    <property type="protein sequence ID" value="KAF8711147.1"/>
    <property type="molecule type" value="Genomic_DNA"/>
</dbReference>
<dbReference type="AlphaFoldDB" id="A0A835ERR7"/>
<evidence type="ECO:0000259" key="12">
    <source>
        <dbReference type="PROSITE" id="PS50011"/>
    </source>
</evidence>
<dbReference type="InterPro" id="IPR001245">
    <property type="entry name" value="Ser-Thr/Tyr_kinase_cat_dom"/>
</dbReference>
<dbReference type="OrthoDB" id="689277at2759"/>
<dbReference type="Gene3D" id="3.30.200.20">
    <property type="entry name" value="Phosphorylase Kinase, domain 1"/>
    <property type="match status" value="1"/>
</dbReference>
<keyword evidence="6 9" id="KW-0067">ATP-binding</keyword>
<feature type="binding site" evidence="9">
    <location>
        <position position="311"/>
    </location>
    <ligand>
        <name>ATP</name>
        <dbReference type="ChEBI" id="CHEBI:30616"/>
    </ligand>
</feature>
<dbReference type="Pfam" id="PF00069">
    <property type="entry name" value="Pkinase"/>
    <property type="match status" value="1"/>
</dbReference>
<evidence type="ECO:0000256" key="9">
    <source>
        <dbReference type="PROSITE-ProRule" id="PRU10141"/>
    </source>
</evidence>